<feature type="domain" description="Granulins" evidence="3">
    <location>
        <begin position="47"/>
        <end position="96"/>
    </location>
</feature>
<dbReference type="SMART" id="SM00277">
    <property type="entry name" value="GRAN"/>
    <property type="match status" value="1"/>
</dbReference>
<organism evidence="4">
    <name type="scientific">Phragmatopoma lapidosa</name>
    <dbReference type="NCBI Taxonomy" id="341668"/>
    <lineage>
        <taxon>Eukaryota</taxon>
        <taxon>Metazoa</taxon>
        <taxon>Spiralia</taxon>
        <taxon>Lophotrochozoa</taxon>
        <taxon>Annelida</taxon>
        <taxon>Polychaeta</taxon>
        <taxon>Sedentaria</taxon>
        <taxon>Canalipalpata</taxon>
        <taxon>Sabellida</taxon>
        <taxon>Sabellariidae</taxon>
        <taxon>Phragmatopoma</taxon>
    </lineage>
</organism>
<reference evidence="4" key="1">
    <citation type="submission" date="2014-07" db="EMBL/GenBank/DDBJ databases">
        <authorList>
            <person name="Ciesielski A.L."/>
            <person name="Cooling G.T."/>
            <person name="Frankie M.C."/>
            <person name="Lierz K.L."/>
            <person name="Miller C.S."/>
            <person name="Rackow A.R."/>
            <person name="Uddin N."/>
            <person name="Dean M.A."/>
        </authorList>
    </citation>
    <scope>NUCLEOTIDE SEQUENCE</scope>
</reference>
<proteinExistence type="evidence at transcript level"/>
<dbReference type="InterPro" id="IPR000118">
    <property type="entry name" value="Granulin"/>
</dbReference>
<evidence type="ECO:0000259" key="3">
    <source>
        <dbReference type="SMART" id="SM00277"/>
    </source>
</evidence>
<sequence length="173" mass="18403">MNNIMYCVALSLVGLSHAYVTRKHTDDSSHRFVETISNLNRGRGNECPDGTICDELSTCCLRSSGQYACCSAPNAVCCEIGCCNAGYSCCPDRGCCPDEYTCCGGNCCLQGTTCCRPGVCCEECCTDGGCCSGSHFCCNDEFGGCCADGYQCCETGCCNITDMTLFVERKITS</sequence>
<dbReference type="Gene3D" id="2.10.25.160">
    <property type="entry name" value="Granulin"/>
    <property type="match status" value="1"/>
</dbReference>
<dbReference type="InterPro" id="IPR037277">
    <property type="entry name" value="Granulin_sf"/>
</dbReference>
<feature type="chain" id="PRO_5001969033" description="Granulins domain-containing protein" evidence="2">
    <location>
        <begin position="19"/>
        <end position="173"/>
    </location>
</feature>
<dbReference type="AlphaFoldDB" id="A0A0A0QZ26"/>
<dbReference type="EMBL" id="KM267672">
    <property type="protein sequence ID" value="AIU94798.1"/>
    <property type="molecule type" value="mRNA"/>
</dbReference>
<keyword evidence="1" id="KW-1015">Disulfide bond</keyword>
<protein>
    <recommendedName>
        <fullName evidence="3">Granulins domain-containing protein</fullName>
    </recommendedName>
</protein>
<evidence type="ECO:0000256" key="2">
    <source>
        <dbReference type="SAM" id="SignalP"/>
    </source>
</evidence>
<evidence type="ECO:0000313" key="4">
    <source>
        <dbReference type="EMBL" id="AIU94798.1"/>
    </source>
</evidence>
<accession>A0A0A0QZ26</accession>
<keyword evidence="2" id="KW-0732">Signal</keyword>
<name>A0A0A0QZ26_9ANNE</name>
<feature type="signal peptide" evidence="2">
    <location>
        <begin position="1"/>
        <end position="18"/>
    </location>
</feature>
<evidence type="ECO:0000256" key="1">
    <source>
        <dbReference type="ARBA" id="ARBA00023157"/>
    </source>
</evidence>